<reference evidence="2 3" key="1">
    <citation type="submission" date="2019-01" db="EMBL/GenBank/DDBJ databases">
        <title>Lactibacter flavus gen. nov., sp. nov., a novel bacterium of the family Propionibacteriaceae isolated from raw milk and dairy products.</title>
        <authorList>
            <person name="Huptas C."/>
            <person name="Wenning M."/>
            <person name="Breitenwieser F."/>
            <person name="Doll E."/>
            <person name="Von Neubeck M."/>
            <person name="Busse H.-J."/>
            <person name="Scherer S."/>
        </authorList>
    </citation>
    <scope>NUCLEOTIDE SEQUENCE [LARGE SCALE GENOMIC DNA]</scope>
    <source>
        <strain evidence="2 3">DSM 22130</strain>
    </source>
</reference>
<organism evidence="2 3">
    <name type="scientific">Propioniciclava tarda</name>
    <dbReference type="NCBI Taxonomy" id="433330"/>
    <lineage>
        <taxon>Bacteria</taxon>
        <taxon>Bacillati</taxon>
        <taxon>Actinomycetota</taxon>
        <taxon>Actinomycetes</taxon>
        <taxon>Propionibacteriales</taxon>
        <taxon>Propionibacteriaceae</taxon>
        <taxon>Propioniciclava</taxon>
    </lineage>
</organism>
<keyword evidence="1" id="KW-0472">Membrane</keyword>
<dbReference type="InterPro" id="IPR034804">
    <property type="entry name" value="SQR/QFR_C/D"/>
</dbReference>
<evidence type="ECO:0000256" key="1">
    <source>
        <dbReference type="SAM" id="Phobius"/>
    </source>
</evidence>
<dbReference type="NCBIfam" id="TIGR02046">
    <property type="entry name" value="sdhC_b558_fam"/>
    <property type="match status" value="1"/>
</dbReference>
<feature type="transmembrane region" description="Helical" evidence="1">
    <location>
        <begin position="149"/>
        <end position="172"/>
    </location>
</feature>
<gene>
    <name evidence="2" type="ORF">ET996_03880</name>
</gene>
<dbReference type="GO" id="GO:0016020">
    <property type="term" value="C:membrane"/>
    <property type="evidence" value="ECO:0007669"/>
    <property type="project" value="InterPro"/>
</dbReference>
<dbReference type="EMBL" id="SDMR01000003">
    <property type="protein sequence ID" value="TBT95747.1"/>
    <property type="molecule type" value="Genomic_DNA"/>
</dbReference>
<accession>A0A4Q9KMF7</accession>
<dbReference type="Proteomes" id="UP000291933">
    <property type="component" value="Unassembled WGS sequence"/>
</dbReference>
<protein>
    <submittedName>
        <fullName evidence="2">Succinate dehydrogenase cytochrome b subunit</fullName>
    </submittedName>
</protein>
<feature type="transmembrane region" description="Helical" evidence="1">
    <location>
        <begin position="193"/>
        <end position="222"/>
    </location>
</feature>
<keyword evidence="3" id="KW-1185">Reference proteome</keyword>
<evidence type="ECO:0000313" key="3">
    <source>
        <dbReference type="Proteomes" id="UP000291933"/>
    </source>
</evidence>
<evidence type="ECO:0000313" key="2">
    <source>
        <dbReference type="EMBL" id="TBT95747.1"/>
    </source>
</evidence>
<dbReference type="AlphaFoldDB" id="A0A4Q9KMF7"/>
<dbReference type="RefSeq" id="WP_131171252.1">
    <property type="nucleotide sequence ID" value="NZ_SDMR01000003.1"/>
</dbReference>
<keyword evidence="1" id="KW-0812">Transmembrane</keyword>
<comment type="caution">
    <text evidence="2">The sequence shown here is derived from an EMBL/GenBank/DDBJ whole genome shotgun (WGS) entry which is preliminary data.</text>
</comment>
<feature type="transmembrane region" description="Helical" evidence="1">
    <location>
        <begin position="53"/>
        <end position="76"/>
    </location>
</feature>
<dbReference type="SUPFAM" id="SSF81343">
    <property type="entry name" value="Fumarate reductase respiratory complex transmembrane subunits"/>
    <property type="match status" value="1"/>
</dbReference>
<name>A0A4Q9KMF7_PROTD</name>
<dbReference type="Gene3D" id="1.20.1300.10">
    <property type="entry name" value="Fumarate reductase/succinate dehydrogenase, transmembrane subunit"/>
    <property type="match status" value="1"/>
</dbReference>
<dbReference type="CDD" id="cd03498">
    <property type="entry name" value="SQR_TypeB_2_TM"/>
    <property type="match status" value="1"/>
</dbReference>
<keyword evidence="1" id="KW-1133">Transmembrane helix</keyword>
<dbReference type="InterPro" id="IPR011138">
    <property type="entry name" value="Cytochrome_b-558"/>
</dbReference>
<sequence length="223" mass="24624">MKALMAVTGIILIVFLLMHMVGNLKMFVGADSFNHYAEWLKGMTEDGGIAYPILPQGTFIWLFRLVLLACIVAHMVSAWQLTVRDRAARGGTNYVVTKRRAQTYSARTMRWGGVILAGFLVFHLLQFTVKAITTGFKASDDPYTMFVKSFSGPMSFMVVVYAIWLVSVCMHVRHAVWSSLTTLGLNTSERARGVLNALAMAVAVLLFLGFIAAPLACALGWIH</sequence>
<proteinExistence type="predicted"/>
<dbReference type="OrthoDB" id="9788081at2"/>
<feature type="transmembrane region" description="Helical" evidence="1">
    <location>
        <begin position="108"/>
        <end position="129"/>
    </location>
</feature>